<feature type="transmembrane region" description="Helical" evidence="1">
    <location>
        <begin position="279"/>
        <end position="297"/>
    </location>
</feature>
<reference evidence="2" key="1">
    <citation type="submission" date="2019-08" db="EMBL/GenBank/DDBJ databases">
        <authorList>
            <person name="Kucharzyk K."/>
            <person name="Murdoch R.W."/>
            <person name="Higgins S."/>
            <person name="Loffler F."/>
        </authorList>
    </citation>
    <scope>NUCLEOTIDE SEQUENCE</scope>
</reference>
<dbReference type="EMBL" id="VSSQ01006259">
    <property type="protein sequence ID" value="MPM32076.1"/>
    <property type="molecule type" value="Genomic_DNA"/>
</dbReference>
<feature type="transmembrane region" description="Helical" evidence="1">
    <location>
        <begin position="366"/>
        <end position="387"/>
    </location>
</feature>
<proteinExistence type="predicted"/>
<feature type="transmembrane region" description="Helical" evidence="1">
    <location>
        <begin position="393"/>
        <end position="415"/>
    </location>
</feature>
<feature type="transmembrane region" description="Helical" evidence="1">
    <location>
        <begin position="117"/>
        <end position="135"/>
    </location>
</feature>
<feature type="transmembrane region" description="Helical" evidence="1">
    <location>
        <begin position="59"/>
        <end position="78"/>
    </location>
</feature>
<protein>
    <recommendedName>
        <fullName evidence="3">O-antigen ligase</fullName>
    </recommendedName>
</protein>
<gene>
    <name evidence="2" type="ORF">SDC9_78635</name>
</gene>
<keyword evidence="1" id="KW-0812">Transmembrane</keyword>
<evidence type="ECO:0000313" key="2">
    <source>
        <dbReference type="EMBL" id="MPM32076.1"/>
    </source>
</evidence>
<feature type="transmembrane region" description="Helical" evidence="1">
    <location>
        <begin position="84"/>
        <end position="102"/>
    </location>
</feature>
<keyword evidence="1" id="KW-0472">Membrane</keyword>
<organism evidence="2">
    <name type="scientific">bioreactor metagenome</name>
    <dbReference type="NCBI Taxonomy" id="1076179"/>
    <lineage>
        <taxon>unclassified sequences</taxon>
        <taxon>metagenomes</taxon>
        <taxon>ecological metagenomes</taxon>
    </lineage>
</organism>
<feature type="transmembrane region" description="Helical" evidence="1">
    <location>
        <begin position="141"/>
        <end position="162"/>
    </location>
</feature>
<keyword evidence="1" id="KW-1133">Transmembrane helix</keyword>
<feature type="transmembrane region" description="Helical" evidence="1">
    <location>
        <begin position="174"/>
        <end position="194"/>
    </location>
</feature>
<feature type="transmembrane region" description="Helical" evidence="1">
    <location>
        <begin position="235"/>
        <end position="259"/>
    </location>
</feature>
<name>A0A644YU74_9ZZZZ</name>
<evidence type="ECO:0008006" key="3">
    <source>
        <dbReference type="Google" id="ProtNLM"/>
    </source>
</evidence>
<sequence length="462" mass="52784">MVKIPSGTQPGVQAHKLSHKGSCIQGIEATGAVQRRQTGISGNQREKLADYKAQLSEVFLLYIHHYLFLAFLLLKPFYFFPSGGIQISDLFFIASFILYLLIVKKGDKITIDKADKWLLYFVTLVFGINLIYFLMYGKFGFMISSIYYMYNFLIVVVFRIYADDEGFLMILEKVCKLNIIIQVLIYVLKFGRFYSENRYMGTFNDPNQMAFFIFMSLITAFTISEIRNAKLHIAYHIMAVGLIFLTSSTGMFLGIAVFYTVQVLMKVAKVINHDYNVKVLLFIIASLIMGLLFSAKIDDYITTFSQSSIIVRVEQKLDKSSDNNGGSTNIQERGIDKLILYPEKTIFGAGEGYYARFDKAYTDLEVHSTALSIFFYYGIVPTMLFLIWCYKNIRILSVSNVAVILALFVESLTLLNQRQPLFWMIFVILNILANKKMADNQALSSEEMTNTAISPADYFQKT</sequence>
<comment type="caution">
    <text evidence="2">The sequence shown here is derived from an EMBL/GenBank/DDBJ whole genome shotgun (WGS) entry which is preliminary data.</text>
</comment>
<accession>A0A644YU74</accession>
<dbReference type="AlphaFoldDB" id="A0A644YU74"/>
<evidence type="ECO:0000256" key="1">
    <source>
        <dbReference type="SAM" id="Phobius"/>
    </source>
</evidence>
<feature type="transmembrane region" description="Helical" evidence="1">
    <location>
        <begin position="206"/>
        <end position="223"/>
    </location>
</feature>